<sequence length="332" mass="37066">MTMMLTLMQIRSVAREQTGHLMKAPPYSETLPAGQPQPINQDSDSPRRTYVWTTTTLARPPARTTHFSIKCINTIFNYLTIQFNSTILQRSNDCSDVDNQELIKFEGTQTFSNKEGKNCMIGMLDSSRSNQLAVSEHSHQGIAPQGDHGLQKDCLTPNVSYSLSGSNFVPYKWSYFIVILVHTSCGVSVNKCAMDPSLWMEDLGDLGDLIQAVDQAEPGDRLDVDYDDDGDEFSGEEGEGFEDPDSFFHPIPHHEQLAGPQPSQNLPPTTQHPEAFAQFEGQVLLPSQDLSAEDLQQAFVHLDSWDEFSLHQDQVVPGEEGKWEEMSVARPS</sequence>
<evidence type="ECO:0000313" key="3">
    <source>
        <dbReference type="Proteomes" id="UP000198287"/>
    </source>
</evidence>
<accession>A0A226F2Z5</accession>
<evidence type="ECO:0000313" key="2">
    <source>
        <dbReference type="EMBL" id="OXA63784.1"/>
    </source>
</evidence>
<dbReference type="Proteomes" id="UP000198287">
    <property type="component" value="Unassembled WGS sequence"/>
</dbReference>
<proteinExistence type="predicted"/>
<keyword evidence="3" id="KW-1185">Reference proteome</keyword>
<feature type="compositionally biased region" description="Acidic residues" evidence="1">
    <location>
        <begin position="225"/>
        <end position="244"/>
    </location>
</feature>
<protein>
    <submittedName>
        <fullName evidence="2">Uncharacterized protein</fullName>
    </submittedName>
</protein>
<name>A0A226F2Z5_FOLCA</name>
<gene>
    <name evidence="2" type="ORF">Fcan01_03544</name>
</gene>
<dbReference type="AlphaFoldDB" id="A0A226F2Z5"/>
<feature type="compositionally biased region" description="Polar residues" evidence="1">
    <location>
        <begin position="261"/>
        <end position="270"/>
    </location>
</feature>
<dbReference type="EMBL" id="LNIX01000001">
    <property type="protein sequence ID" value="OXA63784.1"/>
    <property type="molecule type" value="Genomic_DNA"/>
</dbReference>
<reference evidence="2 3" key="1">
    <citation type="submission" date="2015-12" db="EMBL/GenBank/DDBJ databases">
        <title>The genome of Folsomia candida.</title>
        <authorList>
            <person name="Faddeeva A."/>
            <person name="Derks M.F."/>
            <person name="Anvar Y."/>
            <person name="Smit S."/>
            <person name="Van Straalen N."/>
            <person name="Roelofs D."/>
        </authorList>
    </citation>
    <scope>NUCLEOTIDE SEQUENCE [LARGE SCALE GENOMIC DNA]</scope>
    <source>
        <strain evidence="2 3">VU population</strain>
        <tissue evidence="2">Whole body</tissue>
    </source>
</reference>
<feature type="region of interest" description="Disordered" evidence="1">
    <location>
        <begin position="251"/>
        <end position="270"/>
    </location>
</feature>
<feature type="region of interest" description="Disordered" evidence="1">
    <location>
        <begin position="217"/>
        <end position="244"/>
    </location>
</feature>
<comment type="caution">
    <text evidence="2">The sequence shown here is derived from an EMBL/GenBank/DDBJ whole genome shotgun (WGS) entry which is preliminary data.</text>
</comment>
<organism evidence="2 3">
    <name type="scientific">Folsomia candida</name>
    <name type="common">Springtail</name>
    <dbReference type="NCBI Taxonomy" id="158441"/>
    <lineage>
        <taxon>Eukaryota</taxon>
        <taxon>Metazoa</taxon>
        <taxon>Ecdysozoa</taxon>
        <taxon>Arthropoda</taxon>
        <taxon>Hexapoda</taxon>
        <taxon>Collembola</taxon>
        <taxon>Entomobryomorpha</taxon>
        <taxon>Isotomoidea</taxon>
        <taxon>Isotomidae</taxon>
        <taxon>Proisotominae</taxon>
        <taxon>Folsomia</taxon>
    </lineage>
</organism>
<evidence type="ECO:0000256" key="1">
    <source>
        <dbReference type="SAM" id="MobiDB-lite"/>
    </source>
</evidence>
<feature type="region of interest" description="Disordered" evidence="1">
    <location>
        <begin position="24"/>
        <end position="46"/>
    </location>
</feature>